<dbReference type="Pfam" id="PF00933">
    <property type="entry name" value="Glyco_hydro_3"/>
    <property type="match status" value="1"/>
</dbReference>
<dbReference type="InterPro" id="IPR044993">
    <property type="entry name" value="BXL"/>
</dbReference>
<dbReference type="Gene3D" id="2.60.40.10">
    <property type="entry name" value="Immunoglobulins"/>
    <property type="match status" value="1"/>
</dbReference>
<proteinExistence type="inferred from homology"/>
<protein>
    <submittedName>
        <fullName evidence="8">Glycoside hydrolase</fullName>
    </submittedName>
</protein>
<evidence type="ECO:0000259" key="7">
    <source>
        <dbReference type="PROSITE" id="PS51175"/>
    </source>
</evidence>
<dbReference type="Gene3D" id="3.40.50.1700">
    <property type="entry name" value="Glycoside hydrolase family 3 C-terminal domain"/>
    <property type="match status" value="1"/>
</dbReference>
<feature type="domain" description="CBM6" evidence="7">
    <location>
        <begin position="869"/>
        <end position="988"/>
    </location>
</feature>
<dbReference type="eggNOG" id="COG1472">
    <property type="taxonomic scope" value="Bacteria"/>
</dbReference>
<dbReference type="InterPro" id="IPR026891">
    <property type="entry name" value="Fn3-like"/>
</dbReference>
<dbReference type="Gene3D" id="2.60.120.260">
    <property type="entry name" value="Galactose-binding domain-like"/>
    <property type="match status" value="1"/>
</dbReference>
<dbReference type="GO" id="GO:0031222">
    <property type="term" value="P:arabinan catabolic process"/>
    <property type="evidence" value="ECO:0007669"/>
    <property type="project" value="TreeGrafter"/>
</dbReference>
<dbReference type="PROSITE" id="PS51175">
    <property type="entry name" value="CBM6"/>
    <property type="match status" value="1"/>
</dbReference>
<dbReference type="GO" id="GO:0009044">
    <property type="term" value="F:xylan 1,4-beta-xylosidase activity"/>
    <property type="evidence" value="ECO:0007669"/>
    <property type="project" value="InterPro"/>
</dbReference>
<dbReference type="PATRIC" id="fig|1274524.3.peg.3378"/>
<dbReference type="Pfam" id="PF14310">
    <property type="entry name" value="Fn3-like"/>
    <property type="match status" value="1"/>
</dbReference>
<dbReference type="InterPro" id="IPR036962">
    <property type="entry name" value="Glyco_hydro_3_N_sf"/>
</dbReference>
<evidence type="ECO:0000313" key="9">
    <source>
        <dbReference type="Proteomes" id="UP000011907"/>
    </source>
</evidence>
<dbReference type="GO" id="GO:0005737">
    <property type="term" value="C:cytoplasm"/>
    <property type="evidence" value="ECO:0007669"/>
    <property type="project" value="UniProtKB-SubCell"/>
</dbReference>
<dbReference type="InterPro" id="IPR005084">
    <property type="entry name" value="CBM6"/>
</dbReference>
<keyword evidence="3" id="KW-0963">Cytoplasm</keyword>
<dbReference type="InterPro" id="IPR013783">
    <property type="entry name" value="Ig-like_fold"/>
</dbReference>
<dbReference type="SUPFAM" id="SSF49785">
    <property type="entry name" value="Galactose-binding domain-like"/>
    <property type="match status" value="1"/>
</dbReference>
<dbReference type="FunFam" id="2.60.40.10:FF:000495">
    <property type="entry name" value="Periplasmic beta-glucosidase"/>
    <property type="match status" value="1"/>
</dbReference>
<dbReference type="Pfam" id="PF01915">
    <property type="entry name" value="Glyco_hydro_3_C"/>
    <property type="match status" value="1"/>
</dbReference>
<keyword evidence="6" id="KW-0009">Actin-binding</keyword>
<dbReference type="InterPro" id="IPR002772">
    <property type="entry name" value="Glyco_hydro_3_C"/>
</dbReference>
<dbReference type="Pfam" id="PF03422">
    <property type="entry name" value="CBM_6"/>
    <property type="match status" value="1"/>
</dbReference>
<dbReference type="InterPro" id="IPR017853">
    <property type="entry name" value="GH"/>
</dbReference>
<dbReference type="CDD" id="cd04084">
    <property type="entry name" value="CBM6_xylanase-like"/>
    <property type="match status" value="1"/>
</dbReference>
<dbReference type="Gene3D" id="3.20.20.300">
    <property type="entry name" value="Glycoside hydrolase, family 3, N-terminal domain"/>
    <property type="match status" value="1"/>
</dbReference>
<evidence type="ECO:0000256" key="4">
    <source>
        <dbReference type="ARBA" id="ARBA00022729"/>
    </source>
</evidence>
<dbReference type="PANTHER" id="PTHR42721">
    <property type="entry name" value="SUGAR HYDROLASE-RELATED"/>
    <property type="match status" value="1"/>
</dbReference>
<evidence type="ECO:0000256" key="2">
    <source>
        <dbReference type="ARBA" id="ARBA00005336"/>
    </source>
</evidence>
<dbReference type="STRING" id="1274524.BSONL12_15634"/>
<dbReference type="AlphaFoldDB" id="M5P138"/>
<dbReference type="InterPro" id="IPR001764">
    <property type="entry name" value="Glyco_hydro_3_N"/>
</dbReference>
<dbReference type="Pfam" id="PF06268">
    <property type="entry name" value="Fascin"/>
    <property type="match status" value="1"/>
</dbReference>
<dbReference type="SUPFAM" id="SSF51445">
    <property type="entry name" value="(Trans)glycosidases"/>
    <property type="match status" value="1"/>
</dbReference>
<dbReference type="GO" id="GO:0030246">
    <property type="term" value="F:carbohydrate binding"/>
    <property type="evidence" value="ECO:0007669"/>
    <property type="project" value="InterPro"/>
</dbReference>
<comment type="caution">
    <text evidence="8">The sequence shown here is derived from an EMBL/GenBank/DDBJ whole genome shotgun (WGS) entry which is preliminary data.</text>
</comment>
<dbReference type="SUPFAM" id="SSF52279">
    <property type="entry name" value="Beta-D-glucan exohydrolase, C-terminal domain"/>
    <property type="match status" value="1"/>
</dbReference>
<keyword evidence="4" id="KW-0732">Signal</keyword>
<dbReference type="PANTHER" id="PTHR42721:SF3">
    <property type="entry name" value="BETA-D-XYLOSIDASE 5-RELATED"/>
    <property type="match status" value="1"/>
</dbReference>
<dbReference type="PRINTS" id="PR00133">
    <property type="entry name" value="GLHYDRLASE3"/>
</dbReference>
<dbReference type="InterPro" id="IPR008979">
    <property type="entry name" value="Galactose-bd-like_sf"/>
</dbReference>
<sequence length="989" mass="109469">MSSFFSERSETMLKSVRMTIATALCIILSIAGFSLPRPAAAEAPAYEFPFQNPGLSVEKRVSDLISRLTLEEKVSLMHQYQPAIPRLGIPAFKTGTEALHGVAWLGKATVFPQAVGLAHTWNPALIKRVGSAVGDEVRGFHHLNPAANGVNVWAPVVDLLRDPRWGRNEEGYSEDPFLTGKISAAYASGLKGDHPFYLKTVPTLKHFLGYNNETDRGFSSSSIDPRNMQEYYIKPFETAITEKAAYGLMPAYNSINDKPAILSPLLHTAVKNKWAGKHFFIVSDAFDPSGIVNDHRYYDNHEEAHAHALKAGIDSFTDQGENPALTKNAVTGALKKGLIAEKDLDQALANVFSLRFRTGEFDPDKRNPYSRLTENVINSPKHQKLAKKTAEQSIVLLKNSKQLLPLERRADEKIAVIGPFGDALYEDWYSGTMPYQITPLAGITDKIGKDRVSFAEGIEQSGFRSALTGKYVTAQDEKQPLSATADELKKRETFDLADWGDGIYTLRAQANGRYASLHEDGSVVPDQKQPNGWTVKETFQLEKQPDGTYAIKNTANGKYITAKKDGTLTASADTPLTAAEKFAKTVVKSAVEEAAALAKSADKTIVFVGNNPYINGRETQDRKDITLPPAQEELIKAVTKANPNTALVVTSSYPFALNWADRHVPSILYSAHGGQEAGRALADILFGDKAPGGRLTQTWHASIHELPDMMDYDIIKGKRTYKYFEDRPLYPFGHGLSYTSFRYHGLTVPFKSLKKGGSVTVRFKVTNTGARTGDEVVQLYTSPEFNTRVKQPKKDLKGFQRITLSPKETKTVTFKLKQTDLAFWDVTRERFAVEKGPYSIKIGSSSEDIRLVKRIPADGETIPKRNMSKKTKAENYDDYKGVRITEESKHGGDAVKTDTEDAWIAFHLASFQGEKRFEAAVSSSGGGEIGIYLDHPVKGKKIGSLNVPDTSGLQNWKTIKTSLPKTTGTHRVYFVFKGKIALDTFQFRR</sequence>
<organism evidence="8 9">
    <name type="scientific">Bacillus sonorensis L12</name>
    <dbReference type="NCBI Taxonomy" id="1274524"/>
    <lineage>
        <taxon>Bacteria</taxon>
        <taxon>Bacillati</taxon>
        <taxon>Bacillota</taxon>
        <taxon>Bacilli</taxon>
        <taxon>Bacillales</taxon>
        <taxon>Bacillaceae</taxon>
        <taxon>Bacillus</taxon>
    </lineage>
</organism>
<accession>M5P138</accession>
<comment type="similarity">
    <text evidence="2">Belongs to the glycosyl hydrolase 3 family.</text>
</comment>
<dbReference type="InterPro" id="IPR008999">
    <property type="entry name" value="Actin-crosslinking"/>
</dbReference>
<evidence type="ECO:0000256" key="6">
    <source>
        <dbReference type="ARBA" id="ARBA00023203"/>
    </source>
</evidence>
<gene>
    <name evidence="8" type="ORF">BSONL12_15634</name>
</gene>
<dbReference type="SMART" id="SM00606">
    <property type="entry name" value="CBD_IV"/>
    <property type="match status" value="1"/>
</dbReference>
<dbReference type="Gene3D" id="2.60.120.380">
    <property type="match status" value="1"/>
</dbReference>
<dbReference type="CDD" id="cd23343">
    <property type="entry name" value="beta-trefoil_FSCN_BglX-like"/>
    <property type="match status" value="1"/>
</dbReference>
<dbReference type="InterPro" id="IPR006584">
    <property type="entry name" value="Cellulose-bd_IV"/>
</dbReference>
<evidence type="ECO:0000256" key="3">
    <source>
        <dbReference type="ARBA" id="ARBA00022490"/>
    </source>
</evidence>
<reference evidence="8 9" key="1">
    <citation type="journal article" date="2013" name="Genome Announc.">
        <title>Draft Whole-Genome Sequence of Bacillus sonorensis Strain L12, a Source of Nonribosomal Lipopeptides.</title>
        <authorList>
            <person name="Adimpong D.B."/>
            <person name="Sorensen K.I."/>
            <person name="Nielsen D.S."/>
            <person name="Thorsen L."/>
            <person name="Rasmussen T.B."/>
            <person name="Derkx P.M."/>
            <person name="Jespersen L."/>
        </authorList>
    </citation>
    <scope>NUCLEOTIDE SEQUENCE [LARGE SCALE GENOMIC DNA]</scope>
    <source>
        <strain evidence="8 9">L12</strain>
    </source>
</reference>
<dbReference type="EMBL" id="AOFM01000009">
    <property type="protein sequence ID" value="EME73169.1"/>
    <property type="molecule type" value="Genomic_DNA"/>
</dbReference>
<dbReference type="Proteomes" id="UP000011907">
    <property type="component" value="Unassembled WGS sequence"/>
</dbReference>
<keyword evidence="5 8" id="KW-0378">Hydrolase</keyword>
<dbReference type="GO" id="GO:0008422">
    <property type="term" value="F:beta-glucosidase activity"/>
    <property type="evidence" value="ECO:0007669"/>
    <property type="project" value="UniProtKB-ARBA"/>
</dbReference>
<dbReference type="GO" id="GO:0045493">
    <property type="term" value="P:xylan catabolic process"/>
    <property type="evidence" value="ECO:0007669"/>
    <property type="project" value="InterPro"/>
</dbReference>
<dbReference type="GO" id="GO:0030674">
    <property type="term" value="F:protein-macromolecule adaptor activity"/>
    <property type="evidence" value="ECO:0007669"/>
    <property type="project" value="InterPro"/>
</dbReference>
<dbReference type="InterPro" id="IPR036881">
    <property type="entry name" value="Glyco_hydro_3_C_sf"/>
</dbReference>
<evidence type="ECO:0000256" key="5">
    <source>
        <dbReference type="ARBA" id="ARBA00022801"/>
    </source>
</evidence>
<dbReference type="InterPro" id="IPR022768">
    <property type="entry name" value="Fascin-like_dom"/>
</dbReference>
<evidence type="ECO:0000313" key="8">
    <source>
        <dbReference type="EMBL" id="EME73169.1"/>
    </source>
</evidence>
<dbReference type="GO" id="GO:0051015">
    <property type="term" value="F:actin filament binding"/>
    <property type="evidence" value="ECO:0007669"/>
    <property type="project" value="InterPro"/>
</dbReference>
<name>M5P138_9BACI</name>
<evidence type="ECO:0000256" key="1">
    <source>
        <dbReference type="ARBA" id="ARBA00004496"/>
    </source>
</evidence>
<comment type="subcellular location">
    <subcellularLocation>
        <location evidence="1">Cytoplasm</location>
    </subcellularLocation>
</comment>
<dbReference type="GO" id="GO:0046556">
    <property type="term" value="F:alpha-L-arabinofuranosidase activity"/>
    <property type="evidence" value="ECO:0007669"/>
    <property type="project" value="TreeGrafter"/>
</dbReference>
<dbReference type="SUPFAM" id="SSF50405">
    <property type="entry name" value="Actin-crosslinking proteins"/>
    <property type="match status" value="1"/>
</dbReference>
<dbReference type="SMART" id="SM01217">
    <property type="entry name" value="Fn3_like"/>
    <property type="match status" value="1"/>
</dbReference>